<name>A0A067GZR9_CITSI</name>
<dbReference type="InterPro" id="IPR040377">
    <property type="entry name" value="Ssl2009-like"/>
</dbReference>
<feature type="transmembrane region" description="Helical" evidence="1">
    <location>
        <begin position="74"/>
        <end position="96"/>
    </location>
</feature>
<proteinExistence type="predicted"/>
<protein>
    <submittedName>
        <fullName evidence="2">Uncharacterized protein</fullName>
    </submittedName>
</protein>
<dbReference type="PANTHER" id="PTHR34048">
    <property type="entry name" value="LOW-DENSITY RECEPTOR-LIKE PROTEIN"/>
    <property type="match status" value="1"/>
</dbReference>
<gene>
    <name evidence="2" type="ORF">CISIN_1g030572mg</name>
</gene>
<dbReference type="PANTHER" id="PTHR34048:SF5">
    <property type="entry name" value="INNER MEMBRANE LOCALIZED PROTEIN"/>
    <property type="match status" value="1"/>
</dbReference>
<evidence type="ECO:0000313" key="3">
    <source>
        <dbReference type="Proteomes" id="UP000027120"/>
    </source>
</evidence>
<evidence type="ECO:0000256" key="1">
    <source>
        <dbReference type="SAM" id="Phobius"/>
    </source>
</evidence>
<keyword evidence="1" id="KW-1133">Transmembrane helix</keyword>
<accession>A0A067GZR9</accession>
<dbReference type="Proteomes" id="UP000027120">
    <property type="component" value="Unassembled WGS sequence"/>
</dbReference>
<sequence>MTAVSNSLVLPKNPRVELSSGSFLKPLDLCLGSNTPANLSFSPNHQWKVQLSSSRRRPFKVHASNSEGGRANSAGFFVGGFVLGGIIVGTLGCVYAPQVRNTS</sequence>
<keyword evidence="1" id="KW-0472">Membrane</keyword>
<dbReference type="AlphaFoldDB" id="A0A067GZR9"/>
<evidence type="ECO:0000313" key="2">
    <source>
        <dbReference type="EMBL" id="KDO85188.1"/>
    </source>
</evidence>
<organism evidence="2 3">
    <name type="scientific">Citrus sinensis</name>
    <name type="common">Sweet orange</name>
    <name type="synonym">Citrus aurantium var. sinensis</name>
    <dbReference type="NCBI Taxonomy" id="2711"/>
    <lineage>
        <taxon>Eukaryota</taxon>
        <taxon>Viridiplantae</taxon>
        <taxon>Streptophyta</taxon>
        <taxon>Embryophyta</taxon>
        <taxon>Tracheophyta</taxon>
        <taxon>Spermatophyta</taxon>
        <taxon>Magnoliopsida</taxon>
        <taxon>eudicotyledons</taxon>
        <taxon>Gunneridae</taxon>
        <taxon>Pentapetalae</taxon>
        <taxon>rosids</taxon>
        <taxon>malvids</taxon>
        <taxon>Sapindales</taxon>
        <taxon>Rutaceae</taxon>
        <taxon>Aurantioideae</taxon>
        <taxon>Citrus</taxon>
    </lineage>
</organism>
<reference evidence="2 3" key="1">
    <citation type="submission" date="2014-04" db="EMBL/GenBank/DDBJ databases">
        <authorList>
            <consortium name="International Citrus Genome Consortium"/>
            <person name="Gmitter F."/>
            <person name="Chen C."/>
            <person name="Farmerie W."/>
            <person name="Harkins T."/>
            <person name="Desany B."/>
            <person name="Mohiuddin M."/>
            <person name="Kodira C."/>
            <person name="Borodovsky M."/>
            <person name="Lomsadze A."/>
            <person name="Burns P."/>
            <person name="Jenkins J."/>
            <person name="Prochnik S."/>
            <person name="Shu S."/>
            <person name="Chapman J."/>
            <person name="Pitluck S."/>
            <person name="Schmutz J."/>
            <person name="Rokhsar D."/>
        </authorList>
    </citation>
    <scope>NUCLEOTIDE SEQUENCE</scope>
</reference>
<keyword evidence="1" id="KW-0812">Transmembrane</keyword>
<dbReference type="EMBL" id="KK784874">
    <property type="protein sequence ID" value="KDO85188.1"/>
    <property type="molecule type" value="Genomic_DNA"/>
</dbReference>
<keyword evidence="3" id="KW-1185">Reference proteome</keyword>